<evidence type="ECO:0000256" key="1">
    <source>
        <dbReference type="SAM" id="MobiDB-lite"/>
    </source>
</evidence>
<accession>A0A8H4XIU7</accession>
<feature type="region of interest" description="Disordered" evidence="1">
    <location>
        <begin position="24"/>
        <end position="60"/>
    </location>
</feature>
<proteinExistence type="predicted"/>
<dbReference type="AlphaFoldDB" id="A0A8H4XIU7"/>
<feature type="compositionally biased region" description="Basic and acidic residues" evidence="1">
    <location>
        <begin position="29"/>
        <end position="58"/>
    </location>
</feature>
<feature type="compositionally biased region" description="Acidic residues" evidence="1">
    <location>
        <begin position="115"/>
        <end position="126"/>
    </location>
</feature>
<sequence>MSLRRSNDDKMSWKDQISPRIMGLRGFRRASESAKMREPERDFTITHHPDRPARRITEADIPSEEECKAFLVRARKASFAEQLQRRQDLEFTRPTAPLRSTFGPFKAPFTPLSPAEEESNPFDDSIDPTQQEPRRHLQVPETEARISNFSEEGFGLTRPESPQPEIVEAKQIKLERVENLSPLASPDASPTSTPRLSSQSHDLPRRKQSVQMVAIQRLPQESPRRRPSVQTVVISRRSRAPESPGFHPVQVHVRQDSSDPLCRVCHVGIAESTGICSSCGDEYSAPTSPAELHHDLVGNNSFPRHLLNLPSASKKLHRPPPLVPQSLNSITSLHRPSDQEANQPSPPPSPLSACGALHTVMTVPVNAPPTPISMLSTPDVFQHFPEHMHYRTDTTADAPGGDDVYGDGWAEYYFDEQNFSSTKPRGAKELMSPDVQGFMQRELTLEEFDGALASPVNPGPGWI</sequence>
<feature type="region of interest" description="Disordered" evidence="1">
    <location>
        <begin position="182"/>
        <end position="209"/>
    </location>
</feature>
<evidence type="ECO:0000313" key="2">
    <source>
        <dbReference type="EMBL" id="KAF4976063.1"/>
    </source>
</evidence>
<gene>
    <name evidence="2" type="ORF">FZEAL_7241</name>
</gene>
<organism evidence="2 3">
    <name type="scientific">Fusarium zealandicum</name>
    <dbReference type="NCBI Taxonomy" id="1053134"/>
    <lineage>
        <taxon>Eukaryota</taxon>
        <taxon>Fungi</taxon>
        <taxon>Dikarya</taxon>
        <taxon>Ascomycota</taxon>
        <taxon>Pezizomycotina</taxon>
        <taxon>Sordariomycetes</taxon>
        <taxon>Hypocreomycetidae</taxon>
        <taxon>Hypocreales</taxon>
        <taxon>Nectriaceae</taxon>
        <taxon>Fusarium</taxon>
        <taxon>Fusarium staphyleae species complex</taxon>
    </lineage>
</organism>
<dbReference type="EMBL" id="JABEYC010000575">
    <property type="protein sequence ID" value="KAF4976063.1"/>
    <property type="molecule type" value="Genomic_DNA"/>
</dbReference>
<feature type="compositionally biased region" description="Polar residues" evidence="1">
    <location>
        <begin position="188"/>
        <end position="201"/>
    </location>
</feature>
<dbReference type="Proteomes" id="UP000635477">
    <property type="component" value="Unassembled WGS sequence"/>
</dbReference>
<keyword evidence="3" id="KW-1185">Reference proteome</keyword>
<name>A0A8H4XIU7_9HYPO</name>
<reference evidence="2" key="1">
    <citation type="journal article" date="2020" name="BMC Genomics">
        <title>Correction to: Identification and distribution of gene clusters required for synthesis of sphingolipid metabolism inhibitors in diverse species of the filamentous fungus Fusarium.</title>
        <authorList>
            <person name="Kim H.S."/>
            <person name="Lohmar J.M."/>
            <person name="Busman M."/>
            <person name="Brown D.W."/>
            <person name="Naumann T.A."/>
            <person name="Divon H.H."/>
            <person name="Lysoe E."/>
            <person name="Uhlig S."/>
            <person name="Proctor R.H."/>
        </authorList>
    </citation>
    <scope>NUCLEOTIDE SEQUENCE</scope>
    <source>
        <strain evidence="2">NRRL 22465</strain>
    </source>
</reference>
<protein>
    <submittedName>
        <fullName evidence="2">Uncharacterized protein</fullName>
    </submittedName>
</protein>
<feature type="region of interest" description="Disordered" evidence="1">
    <location>
        <begin position="95"/>
        <end position="163"/>
    </location>
</feature>
<evidence type="ECO:0000313" key="3">
    <source>
        <dbReference type="Proteomes" id="UP000635477"/>
    </source>
</evidence>
<feature type="region of interest" description="Disordered" evidence="1">
    <location>
        <begin position="312"/>
        <end position="352"/>
    </location>
</feature>
<feature type="compositionally biased region" description="Polar residues" evidence="1">
    <location>
        <begin position="325"/>
        <end position="343"/>
    </location>
</feature>
<dbReference type="OrthoDB" id="5087176at2759"/>
<reference evidence="2" key="2">
    <citation type="submission" date="2020-05" db="EMBL/GenBank/DDBJ databases">
        <authorList>
            <person name="Kim H.-S."/>
            <person name="Proctor R.H."/>
            <person name="Brown D.W."/>
        </authorList>
    </citation>
    <scope>NUCLEOTIDE SEQUENCE</scope>
    <source>
        <strain evidence="2">NRRL 22465</strain>
    </source>
</reference>
<comment type="caution">
    <text evidence="2">The sequence shown here is derived from an EMBL/GenBank/DDBJ whole genome shotgun (WGS) entry which is preliminary data.</text>
</comment>